<feature type="transmembrane region" description="Helical" evidence="7">
    <location>
        <begin position="332"/>
        <end position="351"/>
    </location>
</feature>
<name>A0A6I6SP81_9GAMM</name>
<dbReference type="InterPro" id="IPR004681">
    <property type="entry name" value="TRAP_DctM"/>
</dbReference>
<feature type="transmembrane region" description="Helical" evidence="7">
    <location>
        <begin position="6"/>
        <end position="34"/>
    </location>
</feature>
<feature type="transmembrane region" description="Helical" evidence="7">
    <location>
        <begin position="357"/>
        <end position="383"/>
    </location>
</feature>
<keyword evidence="4 7" id="KW-0812">Transmembrane</keyword>
<dbReference type="PIRSF" id="PIRSF006066">
    <property type="entry name" value="HI0050"/>
    <property type="match status" value="1"/>
</dbReference>
<dbReference type="GO" id="GO:0022857">
    <property type="term" value="F:transmembrane transporter activity"/>
    <property type="evidence" value="ECO:0007669"/>
    <property type="project" value="UniProtKB-UniRule"/>
</dbReference>
<comment type="function">
    <text evidence="7">Part of the tripartite ATP-independent periplasmic (TRAP) transport system.</text>
</comment>
<feature type="transmembrane region" description="Helical" evidence="7">
    <location>
        <begin position="46"/>
        <end position="64"/>
    </location>
</feature>
<keyword evidence="3 7" id="KW-0997">Cell inner membrane</keyword>
<dbReference type="PANTHER" id="PTHR33362:SF3">
    <property type="entry name" value="SIALIC ACID TRAP TRANSPORTER PERMEASE PROTEIN SIAT"/>
    <property type="match status" value="1"/>
</dbReference>
<dbReference type="AlphaFoldDB" id="A0A6I6SP81"/>
<feature type="transmembrane region" description="Helical" evidence="7">
    <location>
        <begin position="240"/>
        <end position="258"/>
    </location>
</feature>
<evidence type="ECO:0000313" key="10">
    <source>
        <dbReference type="Proteomes" id="UP000464013"/>
    </source>
</evidence>
<feature type="transmembrane region" description="Helical" evidence="7">
    <location>
        <begin position="395"/>
        <end position="419"/>
    </location>
</feature>
<dbReference type="Pfam" id="PF06808">
    <property type="entry name" value="DctM"/>
    <property type="match status" value="1"/>
</dbReference>
<comment type="subunit">
    <text evidence="7">The complex comprises the extracytoplasmic solute receptor protein and the two transmembrane proteins.</text>
</comment>
<evidence type="ECO:0000256" key="4">
    <source>
        <dbReference type="ARBA" id="ARBA00022692"/>
    </source>
</evidence>
<proteinExistence type="inferred from homology"/>
<organism evidence="9 10">
    <name type="scientific">Billgrantia tianxiuensis</name>
    <dbReference type="NCBI Taxonomy" id="2497861"/>
    <lineage>
        <taxon>Bacteria</taxon>
        <taxon>Pseudomonadati</taxon>
        <taxon>Pseudomonadota</taxon>
        <taxon>Gammaproteobacteria</taxon>
        <taxon>Oceanospirillales</taxon>
        <taxon>Halomonadaceae</taxon>
        <taxon>Billgrantia</taxon>
    </lineage>
</organism>
<feature type="transmembrane region" description="Helical" evidence="7">
    <location>
        <begin position="169"/>
        <end position="193"/>
    </location>
</feature>
<dbReference type="RefSeq" id="WP_159550567.1">
    <property type="nucleotide sequence ID" value="NZ_CP035042.1"/>
</dbReference>
<keyword evidence="10" id="KW-1185">Reference proteome</keyword>
<dbReference type="KEGG" id="htx:EKK97_06775"/>
<dbReference type="Proteomes" id="UP000464013">
    <property type="component" value="Chromosome"/>
</dbReference>
<evidence type="ECO:0000256" key="5">
    <source>
        <dbReference type="ARBA" id="ARBA00022989"/>
    </source>
</evidence>
<dbReference type="EMBL" id="CP035042">
    <property type="protein sequence ID" value="QHC49377.1"/>
    <property type="molecule type" value="Genomic_DNA"/>
</dbReference>
<feature type="transmembrane region" description="Helical" evidence="7">
    <location>
        <begin position="214"/>
        <end position="234"/>
    </location>
</feature>
<evidence type="ECO:0000256" key="3">
    <source>
        <dbReference type="ARBA" id="ARBA00022519"/>
    </source>
</evidence>
<comment type="similarity">
    <text evidence="7">Belongs to the TRAP transporter large permease family.</text>
</comment>
<evidence type="ECO:0000256" key="1">
    <source>
        <dbReference type="ARBA" id="ARBA00004429"/>
    </source>
</evidence>
<comment type="subcellular location">
    <subcellularLocation>
        <location evidence="1 7">Cell inner membrane</location>
        <topology evidence="1 7">Multi-pass membrane protein</topology>
    </subcellularLocation>
</comment>
<evidence type="ECO:0000256" key="7">
    <source>
        <dbReference type="RuleBase" id="RU369079"/>
    </source>
</evidence>
<dbReference type="GO" id="GO:0005886">
    <property type="term" value="C:plasma membrane"/>
    <property type="evidence" value="ECO:0007669"/>
    <property type="project" value="UniProtKB-SubCell"/>
</dbReference>
<dbReference type="PANTHER" id="PTHR33362">
    <property type="entry name" value="SIALIC ACID TRAP TRANSPORTER PERMEASE PROTEIN SIAT-RELATED"/>
    <property type="match status" value="1"/>
</dbReference>
<evidence type="ECO:0000259" key="8">
    <source>
        <dbReference type="Pfam" id="PF06808"/>
    </source>
</evidence>
<keyword evidence="7" id="KW-0813">Transport</keyword>
<evidence type="ECO:0000313" key="9">
    <source>
        <dbReference type="EMBL" id="QHC49377.1"/>
    </source>
</evidence>
<feature type="transmembrane region" description="Helical" evidence="7">
    <location>
        <begin position="270"/>
        <end position="291"/>
    </location>
</feature>
<dbReference type="OrthoDB" id="9796052at2"/>
<keyword evidence="2" id="KW-1003">Cell membrane</keyword>
<dbReference type="NCBIfam" id="TIGR00786">
    <property type="entry name" value="dctM"/>
    <property type="match status" value="1"/>
</dbReference>
<gene>
    <name evidence="9" type="ORF">EKK97_06775</name>
</gene>
<keyword evidence="6 7" id="KW-0472">Membrane</keyword>
<evidence type="ECO:0000256" key="6">
    <source>
        <dbReference type="ARBA" id="ARBA00023136"/>
    </source>
</evidence>
<accession>A0A6I6SP81</accession>
<keyword evidence="5 7" id="KW-1133">Transmembrane helix</keyword>
<protein>
    <recommendedName>
        <fullName evidence="7">TRAP transporter large permease protein</fullName>
    </recommendedName>
</protein>
<feature type="transmembrane region" description="Helical" evidence="7">
    <location>
        <begin position="101"/>
        <end position="122"/>
    </location>
</feature>
<reference evidence="9 10" key="1">
    <citation type="submission" date="2019-01" db="EMBL/GenBank/DDBJ databases">
        <title>Complete genome of a denitifying bacterium Halomons sp. BC-M4-5.</title>
        <authorList>
            <person name="Wang L."/>
            <person name="Shao Z."/>
        </authorList>
    </citation>
    <scope>NUCLEOTIDE SEQUENCE [LARGE SCALE GENOMIC DNA]</scope>
    <source>
        <strain evidence="9 10">BC-M4-5</strain>
    </source>
</reference>
<feature type="domain" description="TRAP C4-dicarboxylate transport system permease DctM subunit" evidence="8">
    <location>
        <begin position="7"/>
        <end position="415"/>
    </location>
</feature>
<dbReference type="InterPro" id="IPR010656">
    <property type="entry name" value="DctM"/>
</dbReference>
<evidence type="ECO:0000256" key="2">
    <source>
        <dbReference type="ARBA" id="ARBA00022475"/>
    </source>
</evidence>
<sequence length="427" mass="44718">MEVMVLFGVFLLLLVLGLPIAFALGISSLAYLLLEGISLTIVPQRMYSGIDTFVLLCIPGFVLAGNLMNVGNITEHIVRFSNAVVGHIRGGLGLANVGGSMIFGGISGTAVADAASIGSVMIPGMARSGYDKPFAAAVTAASSTIGPIIPPSVPMIIVGSLAGVSVGRMFLAGAVPGLLLGVAMMITVYLLAVKRGYPKERRATLRELLREGRTAFWALLMTAIILYGIIGGFFTPTEASIVASLYALVVGMYVYKGLTWRKLPAILTDTVLTSSALLLLVGLANLFGWILTSQQIPQTIAALIMAVSDNPIIVILILNLILLFVGAFMETIAALIILFPALLGVATGVGMDPVHFAVMAVLNLMIGLTTPPVGVCLFVVSGIGKLQMLTVARAILPFLACNLVVLLLVAYVPAISLWLPDLLMGAR</sequence>
<feature type="transmembrane region" description="Helical" evidence="7">
    <location>
        <begin position="303"/>
        <end position="325"/>
    </location>
</feature>